<gene>
    <name evidence="2" type="ORF">CCAM_LOCUS5588</name>
</gene>
<keyword evidence="1" id="KW-0812">Transmembrane</keyword>
<keyword evidence="3" id="KW-1185">Reference proteome</keyword>
<feature type="transmembrane region" description="Helical" evidence="1">
    <location>
        <begin position="23"/>
        <end position="50"/>
    </location>
</feature>
<keyword evidence="1" id="KW-0472">Membrane</keyword>
<sequence length="71" mass="8479">MPPLQSGKDTMFKDCLSLCTSELIIWVFIFFIKHCISAYQIFLQIFLLCFHSDRTITQSLFPFFQKRYFPS</sequence>
<name>A0A484KP18_9ASTE</name>
<proteinExistence type="predicted"/>
<organism evidence="2 3">
    <name type="scientific">Cuscuta campestris</name>
    <dbReference type="NCBI Taxonomy" id="132261"/>
    <lineage>
        <taxon>Eukaryota</taxon>
        <taxon>Viridiplantae</taxon>
        <taxon>Streptophyta</taxon>
        <taxon>Embryophyta</taxon>
        <taxon>Tracheophyta</taxon>
        <taxon>Spermatophyta</taxon>
        <taxon>Magnoliopsida</taxon>
        <taxon>eudicotyledons</taxon>
        <taxon>Gunneridae</taxon>
        <taxon>Pentapetalae</taxon>
        <taxon>asterids</taxon>
        <taxon>lamiids</taxon>
        <taxon>Solanales</taxon>
        <taxon>Convolvulaceae</taxon>
        <taxon>Cuscuteae</taxon>
        <taxon>Cuscuta</taxon>
        <taxon>Cuscuta subgen. Grammica</taxon>
        <taxon>Cuscuta sect. Cleistogrammica</taxon>
    </lineage>
</organism>
<dbReference type="EMBL" id="OOIL02000326">
    <property type="protein sequence ID" value="VFQ63812.1"/>
    <property type="molecule type" value="Genomic_DNA"/>
</dbReference>
<protein>
    <submittedName>
        <fullName evidence="2">Uncharacterized protein</fullName>
    </submittedName>
</protein>
<evidence type="ECO:0000256" key="1">
    <source>
        <dbReference type="SAM" id="Phobius"/>
    </source>
</evidence>
<evidence type="ECO:0000313" key="2">
    <source>
        <dbReference type="EMBL" id="VFQ63812.1"/>
    </source>
</evidence>
<dbReference type="AlphaFoldDB" id="A0A484KP18"/>
<evidence type="ECO:0000313" key="3">
    <source>
        <dbReference type="Proteomes" id="UP000595140"/>
    </source>
</evidence>
<reference evidence="2 3" key="1">
    <citation type="submission" date="2018-04" db="EMBL/GenBank/DDBJ databases">
        <authorList>
            <person name="Vogel A."/>
        </authorList>
    </citation>
    <scope>NUCLEOTIDE SEQUENCE [LARGE SCALE GENOMIC DNA]</scope>
</reference>
<accession>A0A484KP18</accession>
<keyword evidence="1" id="KW-1133">Transmembrane helix</keyword>
<dbReference type="Proteomes" id="UP000595140">
    <property type="component" value="Unassembled WGS sequence"/>
</dbReference>